<dbReference type="AlphaFoldDB" id="F0WS21"/>
<reference evidence="1" key="1">
    <citation type="journal article" date="2011" name="PLoS Biol.">
        <title>Gene gain and loss during evolution of obligate parasitism in the white rust pathogen of Arabidopsis thaliana.</title>
        <authorList>
            <person name="Kemen E."/>
            <person name="Gardiner A."/>
            <person name="Schultz-Larsen T."/>
            <person name="Kemen A.C."/>
            <person name="Balmuth A.L."/>
            <person name="Robert-Seilaniantz A."/>
            <person name="Bailey K."/>
            <person name="Holub E."/>
            <person name="Studholme D.J."/>
            <person name="Maclean D."/>
            <person name="Jones J.D."/>
        </authorList>
    </citation>
    <scope>NUCLEOTIDE SEQUENCE</scope>
</reference>
<accession>F0WS21</accession>
<evidence type="ECO:0000313" key="1">
    <source>
        <dbReference type="EMBL" id="CCA24139.1"/>
    </source>
</evidence>
<reference evidence="1" key="2">
    <citation type="submission" date="2011-02" db="EMBL/GenBank/DDBJ databases">
        <authorList>
            <person name="MacLean D."/>
        </authorList>
    </citation>
    <scope>NUCLEOTIDE SEQUENCE</scope>
</reference>
<organism evidence="1">
    <name type="scientific">Albugo laibachii Nc14</name>
    <dbReference type="NCBI Taxonomy" id="890382"/>
    <lineage>
        <taxon>Eukaryota</taxon>
        <taxon>Sar</taxon>
        <taxon>Stramenopiles</taxon>
        <taxon>Oomycota</taxon>
        <taxon>Peronosporomycetes</taxon>
        <taxon>Albuginales</taxon>
        <taxon>Albuginaceae</taxon>
        <taxon>Albugo</taxon>
    </lineage>
</organism>
<protein>
    <submittedName>
        <fullName evidence="1">AlNc14C223G9163 protein</fullName>
    </submittedName>
</protein>
<name>F0WS21_9STRA</name>
<dbReference type="HOGENOM" id="CLU_2404122_0_0_1"/>
<sequence length="93" mass="10553">MTNRLTEHFGSQSNRLTAMGDATTYTYNTSMTNLPIDISSRTDRNYSEYDPKWPQRRGDLPPSLTLIVRGLSPNVTDQIVRQCILPHTLLTPT</sequence>
<dbReference type="EMBL" id="FR824268">
    <property type="protein sequence ID" value="CCA24139.1"/>
    <property type="molecule type" value="Genomic_DNA"/>
</dbReference>
<gene>
    <name evidence="1" type="primary">AlNc14C223G9163</name>
    <name evidence="1" type="ORF">ALNC14_102830</name>
</gene>
<proteinExistence type="predicted"/>